<dbReference type="InterPro" id="IPR006993">
    <property type="entry name" value="Glut_rich_SH3-bd"/>
</dbReference>
<protein>
    <submittedName>
        <fullName evidence="3">Uncharacterized protein</fullName>
    </submittedName>
</protein>
<dbReference type="GO" id="GO:0005737">
    <property type="term" value="C:cytoplasm"/>
    <property type="evidence" value="ECO:0007669"/>
    <property type="project" value="TreeGrafter"/>
</dbReference>
<comment type="similarity">
    <text evidence="1">Belongs to the SH3BGR family.</text>
</comment>
<reference evidence="3 4" key="1">
    <citation type="submission" date="2019-02" db="EMBL/GenBank/DDBJ databases">
        <title>Genome sequencing of the rare red list fungi Antrodiella citrinella (Flaviporus citrinellus).</title>
        <authorList>
            <person name="Buettner E."/>
            <person name="Kellner H."/>
        </authorList>
    </citation>
    <scope>NUCLEOTIDE SEQUENCE [LARGE SCALE GENOMIC DNA]</scope>
    <source>
        <strain evidence="3 4">DSM 108506</strain>
    </source>
</reference>
<dbReference type="SUPFAM" id="SSF52833">
    <property type="entry name" value="Thioredoxin-like"/>
    <property type="match status" value="1"/>
</dbReference>
<evidence type="ECO:0000313" key="3">
    <source>
        <dbReference type="EMBL" id="THH34030.1"/>
    </source>
</evidence>
<dbReference type="EMBL" id="SGPM01000001">
    <property type="protein sequence ID" value="THH34030.1"/>
    <property type="molecule type" value="Genomic_DNA"/>
</dbReference>
<feature type="region of interest" description="Disordered" evidence="2">
    <location>
        <begin position="396"/>
        <end position="431"/>
    </location>
</feature>
<sequence length="431" mass="46610">MAPPPVQLFMTTIASQPALRQRQETLLRVLQVKKIPFDSYDLASDPEAKTLWRRKAPSDKQQLPGILVGGEFPGTYAEFEVAVEDDELDTFLRLKEDFVPSDFDPPSPIVKPVGVPGAYSPSEMNPTHRSPSRSPGLSPPASPLAGKGRVIQMDEELATFGIHDDLTEDDLATLVAELGLEQGDASDLVRGLSKRGSKSKPTITLERPSGDLTREKKAVVEALSIKIPVLKLDVKALAVDTETPASEVKLDKTTAPVDASVPVIDSKASLTVEPTKPEEPKEIEVTKSEALVDEKVSEAVTVEKVPEPVVEPIREAQVEPTSVAKAESIAEVAAEITPVVEGEEQALAVTSAEKPAKSKLARSTMEIEEPQIRGRRGTPAIERVISRELKTEEVVDEKGSSVVKTEGEDGEMYIPEFKNETKSAEVSATSE</sequence>
<proteinExistence type="inferred from homology"/>
<dbReference type="Pfam" id="PF04908">
    <property type="entry name" value="SH3BGR"/>
    <property type="match status" value="1"/>
</dbReference>
<feature type="region of interest" description="Disordered" evidence="2">
    <location>
        <begin position="103"/>
        <end position="146"/>
    </location>
</feature>
<dbReference type="InterPro" id="IPR051033">
    <property type="entry name" value="SH3BGR"/>
</dbReference>
<name>A0A4S4NDE8_9APHY</name>
<dbReference type="PANTHER" id="PTHR12232:SF0">
    <property type="entry name" value="THIOREDOXIN DOMAIN-CONTAINING PROTEIN"/>
    <property type="match status" value="1"/>
</dbReference>
<dbReference type="AlphaFoldDB" id="A0A4S4NDE8"/>
<dbReference type="InterPro" id="IPR036249">
    <property type="entry name" value="Thioredoxin-like_sf"/>
</dbReference>
<gene>
    <name evidence="3" type="ORF">EUX98_g180</name>
</gene>
<keyword evidence="4" id="KW-1185">Reference proteome</keyword>
<evidence type="ECO:0000256" key="2">
    <source>
        <dbReference type="SAM" id="MobiDB-lite"/>
    </source>
</evidence>
<dbReference type="OrthoDB" id="9932926at2759"/>
<evidence type="ECO:0000256" key="1">
    <source>
        <dbReference type="ARBA" id="ARBA00007764"/>
    </source>
</evidence>
<comment type="caution">
    <text evidence="3">The sequence shown here is derived from an EMBL/GenBank/DDBJ whole genome shotgun (WGS) entry which is preliminary data.</text>
</comment>
<dbReference type="PANTHER" id="PTHR12232">
    <property type="entry name" value="SH3 DOMAIN-BINDING GLUTAMIC ACID-RICH-LIKE PROTEIN"/>
    <property type="match status" value="1"/>
</dbReference>
<evidence type="ECO:0000313" key="4">
    <source>
        <dbReference type="Proteomes" id="UP000308730"/>
    </source>
</evidence>
<dbReference type="Proteomes" id="UP000308730">
    <property type="component" value="Unassembled WGS sequence"/>
</dbReference>
<dbReference type="Gene3D" id="3.40.30.10">
    <property type="entry name" value="Glutaredoxin"/>
    <property type="match status" value="1"/>
</dbReference>
<organism evidence="3 4">
    <name type="scientific">Antrodiella citrinella</name>
    <dbReference type="NCBI Taxonomy" id="2447956"/>
    <lineage>
        <taxon>Eukaryota</taxon>
        <taxon>Fungi</taxon>
        <taxon>Dikarya</taxon>
        <taxon>Basidiomycota</taxon>
        <taxon>Agaricomycotina</taxon>
        <taxon>Agaricomycetes</taxon>
        <taxon>Polyporales</taxon>
        <taxon>Steccherinaceae</taxon>
        <taxon>Antrodiella</taxon>
    </lineage>
</organism>
<accession>A0A4S4NDE8</accession>
<dbReference type="PROSITE" id="PS51354">
    <property type="entry name" value="GLUTAREDOXIN_2"/>
    <property type="match status" value="1"/>
</dbReference>